<comment type="similarity">
    <text evidence="1">Belongs to the ABC transporter superfamily.</text>
</comment>
<evidence type="ECO:0000259" key="5">
    <source>
        <dbReference type="PROSITE" id="PS50893"/>
    </source>
</evidence>
<dbReference type="GO" id="GO:0016887">
    <property type="term" value="F:ATP hydrolysis activity"/>
    <property type="evidence" value="ECO:0007669"/>
    <property type="project" value="InterPro"/>
</dbReference>
<feature type="domain" description="ABC transporter" evidence="5">
    <location>
        <begin position="2"/>
        <end position="246"/>
    </location>
</feature>
<dbReference type="EMBL" id="MLCO01000141">
    <property type="protein sequence ID" value="ONG52304.1"/>
    <property type="molecule type" value="Genomic_DNA"/>
</dbReference>
<dbReference type="GO" id="GO:0005524">
    <property type="term" value="F:ATP binding"/>
    <property type="evidence" value="ECO:0007669"/>
    <property type="project" value="UniProtKB-KW"/>
</dbReference>
<dbReference type="InterPro" id="IPR003593">
    <property type="entry name" value="AAA+_ATPase"/>
</dbReference>
<dbReference type="Proteomes" id="UP000188879">
    <property type="component" value="Unassembled WGS sequence"/>
</dbReference>
<name>A0A1V2H1I9_9PROT</name>
<evidence type="ECO:0000256" key="3">
    <source>
        <dbReference type="ARBA" id="ARBA00022741"/>
    </source>
</evidence>
<comment type="caution">
    <text evidence="6">The sequence shown here is derived from an EMBL/GenBank/DDBJ whole genome shotgun (WGS) entry which is preliminary data.</text>
</comment>
<dbReference type="CDD" id="cd03257">
    <property type="entry name" value="ABC_NikE_OppD_transporters"/>
    <property type="match status" value="1"/>
</dbReference>
<keyword evidence="4 6" id="KW-0067">ATP-binding</keyword>
<sequence length="263" mass="28906">MMQLQDIHHGYRQGGIFSRSRRHPVLQGARLTIGTGECVALLGRTGSGKSTLGRLVLGLERPDAGRILFDGAPLTDFRGRMAPATRRAIQAVFQDPQAATSPRFTGYEVVAEPLTVQGEASRDRVAELLAEVDLPPELLDRPAHRMSGGQLQRLCIARALATRPRLVVLDEAVNSLDLETQARVMALLRRLRAQHGMAFLFVTHDLRLLRGFADRSYVMQDRRPVEVADPFGPGPLPPVLQALRDAILPEMPRPRLPAGRAVG</sequence>
<dbReference type="OrthoDB" id="37801at2"/>
<dbReference type="InterPro" id="IPR003439">
    <property type="entry name" value="ABC_transporter-like_ATP-bd"/>
</dbReference>
<keyword evidence="2" id="KW-0813">Transport</keyword>
<dbReference type="RefSeq" id="WP_076958084.1">
    <property type="nucleotide sequence ID" value="NZ_MLCO01000141.1"/>
</dbReference>
<dbReference type="GO" id="GO:0055085">
    <property type="term" value="P:transmembrane transport"/>
    <property type="evidence" value="ECO:0007669"/>
    <property type="project" value="UniProtKB-ARBA"/>
</dbReference>
<proteinExistence type="inferred from homology"/>
<evidence type="ECO:0000256" key="1">
    <source>
        <dbReference type="ARBA" id="ARBA00005417"/>
    </source>
</evidence>
<dbReference type="SMART" id="SM00382">
    <property type="entry name" value="AAA"/>
    <property type="match status" value="1"/>
</dbReference>
<evidence type="ECO:0000256" key="4">
    <source>
        <dbReference type="ARBA" id="ARBA00022840"/>
    </source>
</evidence>
<gene>
    <name evidence="6" type="ORF">BKE38_14660</name>
</gene>
<dbReference type="Gene3D" id="3.40.50.300">
    <property type="entry name" value="P-loop containing nucleotide triphosphate hydrolases"/>
    <property type="match status" value="1"/>
</dbReference>
<dbReference type="PROSITE" id="PS00211">
    <property type="entry name" value="ABC_TRANSPORTER_1"/>
    <property type="match status" value="1"/>
</dbReference>
<evidence type="ECO:0000313" key="7">
    <source>
        <dbReference type="Proteomes" id="UP000188879"/>
    </source>
</evidence>
<organism evidence="6 7">
    <name type="scientific">Teichococcus deserti</name>
    <dbReference type="NCBI Taxonomy" id="1817963"/>
    <lineage>
        <taxon>Bacteria</taxon>
        <taxon>Pseudomonadati</taxon>
        <taxon>Pseudomonadota</taxon>
        <taxon>Alphaproteobacteria</taxon>
        <taxon>Acetobacterales</taxon>
        <taxon>Roseomonadaceae</taxon>
        <taxon>Roseomonas</taxon>
    </lineage>
</organism>
<dbReference type="Pfam" id="PF00005">
    <property type="entry name" value="ABC_tran"/>
    <property type="match status" value="1"/>
</dbReference>
<dbReference type="InterPro" id="IPR050319">
    <property type="entry name" value="ABC_transp_ATP-bind"/>
</dbReference>
<keyword evidence="7" id="KW-1185">Reference proteome</keyword>
<keyword evidence="3" id="KW-0547">Nucleotide-binding</keyword>
<dbReference type="PANTHER" id="PTHR43776">
    <property type="entry name" value="TRANSPORT ATP-BINDING PROTEIN"/>
    <property type="match status" value="1"/>
</dbReference>
<dbReference type="PROSITE" id="PS50893">
    <property type="entry name" value="ABC_TRANSPORTER_2"/>
    <property type="match status" value="1"/>
</dbReference>
<evidence type="ECO:0000256" key="2">
    <source>
        <dbReference type="ARBA" id="ARBA00022448"/>
    </source>
</evidence>
<dbReference type="PANTHER" id="PTHR43776:SF7">
    <property type="entry name" value="D,D-DIPEPTIDE TRANSPORT ATP-BINDING PROTEIN DDPF-RELATED"/>
    <property type="match status" value="1"/>
</dbReference>
<dbReference type="InterPro" id="IPR027417">
    <property type="entry name" value="P-loop_NTPase"/>
</dbReference>
<evidence type="ECO:0000313" key="6">
    <source>
        <dbReference type="EMBL" id="ONG52304.1"/>
    </source>
</evidence>
<protein>
    <submittedName>
        <fullName evidence="6">ABC transporter ATP-binding protein</fullName>
    </submittedName>
</protein>
<dbReference type="AlphaFoldDB" id="A0A1V2H1I9"/>
<reference evidence="6 7" key="1">
    <citation type="submission" date="2016-10" db="EMBL/GenBank/DDBJ databases">
        <title>Draft Genome sequence of Roseomonas sp. strain M3.</title>
        <authorList>
            <person name="Subhash Y."/>
            <person name="Lee S."/>
        </authorList>
    </citation>
    <scope>NUCLEOTIDE SEQUENCE [LARGE SCALE GENOMIC DNA]</scope>
    <source>
        <strain evidence="6 7">M3</strain>
    </source>
</reference>
<dbReference type="SUPFAM" id="SSF52540">
    <property type="entry name" value="P-loop containing nucleoside triphosphate hydrolases"/>
    <property type="match status" value="1"/>
</dbReference>
<accession>A0A1V2H1I9</accession>
<dbReference type="InterPro" id="IPR017871">
    <property type="entry name" value="ABC_transporter-like_CS"/>
</dbReference>